<dbReference type="Pfam" id="PF02566">
    <property type="entry name" value="OsmC"/>
    <property type="match status" value="1"/>
</dbReference>
<proteinExistence type="predicted"/>
<dbReference type="PANTHER" id="PTHR42830">
    <property type="entry name" value="OSMOTICALLY INDUCIBLE FAMILY PROTEIN"/>
    <property type="match status" value="1"/>
</dbReference>
<dbReference type="RefSeq" id="WP_191296639.1">
    <property type="nucleotide sequence ID" value="NZ_BNAR01000002.1"/>
</dbReference>
<dbReference type="PANTHER" id="PTHR42830:SF1">
    <property type="entry name" value="OSMOTICALLY INDUCIBLE FAMILY PROTEIN"/>
    <property type="match status" value="1"/>
</dbReference>
<comment type="caution">
    <text evidence="1">The sequence shown here is derived from an EMBL/GenBank/DDBJ whole genome shotgun (WGS) entry which is preliminary data.</text>
</comment>
<evidence type="ECO:0000313" key="2">
    <source>
        <dbReference type="Proteomes" id="UP000605568"/>
    </source>
</evidence>
<dbReference type="Proteomes" id="UP000605568">
    <property type="component" value="Unassembled WGS sequence"/>
</dbReference>
<reference evidence="2" key="1">
    <citation type="journal article" date="2019" name="Int. J. Syst. Evol. Microbiol.">
        <title>The Global Catalogue of Microorganisms (GCM) 10K type strain sequencing project: providing services to taxonomists for standard genome sequencing and annotation.</title>
        <authorList>
            <consortium name="The Broad Institute Genomics Platform"/>
            <consortium name="The Broad Institute Genome Sequencing Center for Infectious Disease"/>
            <person name="Wu L."/>
            <person name="Ma J."/>
        </authorList>
    </citation>
    <scope>NUCLEOTIDE SEQUENCE [LARGE SCALE GENOMIC DNA]</scope>
    <source>
        <strain evidence="2">CGMCC 4.7367</strain>
    </source>
</reference>
<dbReference type="InterPro" id="IPR036102">
    <property type="entry name" value="OsmC/Ohrsf"/>
</dbReference>
<dbReference type="NCBIfam" id="TIGR03562">
    <property type="entry name" value="osmo_induc_OsmC"/>
    <property type="match status" value="1"/>
</dbReference>
<dbReference type="SUPFAM" id="SSF82784">
    <property type="entry name" value="OsmC-like"/>
    <property type="match status" value="1"/>
</dbReference>
<organism evidence="1 2">
    <name type="scientific">Lentzea cavernae</name>
    <dbReference type="NCBI Taxonomy" id="2020703"/>
    <lineage>
        <taxon>Bacteria</taxon>
        <taxon>Bacillati</taxon>
        <taxon>Actinomycetota</taxon>
        <taxon>Actinomycetes</taxon>
        <taxon>Pseudonocardiales</taxon>
        <taxon>Pseudonocardiaceae</taxon>
        <taxon>Lentzea</taxon>
    </lineage>
</organism>
<dbReference type="InterPro" id="IPR015946">
    <property type="entry name" value="KH_dom-like_a/b"/>
</dbReference>
<dbReference type="EMBL" id="BNAR01000002">
    <property type="protein sequence ID" value="GHH32339.1"/>
    <property type="molecule type" value="Genomic_DNA"/>
</dbReference>
<evidence type="ECO:0000313" key="1">
    <source>
        <dbReference type="EMBL" id="GHH32339.1"/>
    </source>
</evidence>
<dbReference type="InterPro" id="IPR052707">
    <property type="entry name" value="OsmC_Ohr_Peroxiredoxin"/>
</dbReference>
<sequence length="143" mass="14890">MIAVGSADWAGSFHEGTGTLTTASGTLDAEPYTFASRFRGAAGASPEELLAAAHAGCYNHALANIFFKHGLEVGTIRTTAEVDMGDDDVTPGIAGVRLSVLARMPDVTDEQFQEFAARAGRTCAISKALSVQVRVDAVLDTVS</sequence>
<name>A0ABQ3M304_9PSEU</name>
<gene>
    <name evidence="1" type="primary">osmC</name>
    <name evidence="1" type="ORF">GCM10017774_13100</name>
</gene>
<protein>
    <submittedName>
        <fullName evidence="1">Peroxiredoxin</fullName>
    </submittedName>
</protein>
<accession>A0ABQ3M304</accession>
<dbReference type="Gene3D" id="3.30.300.20">
    <property type="match status" value="1"/>
</dbReference>
<keyword evidence="2" id="KW-1185">Reference proteome</keyword>
<dbReference type="InterPro" id="IPR003718">
    <property type="entry name" value="OsmC/Ohr_fam"/>
</dbReference>
<dbReference type="InterPro" id="IPR019904">
    <property type="entry name" value="Peroxiredoxin_OsmC"/>
</dbReference>